<dbReference type="PANTHER" id="PTHR12747">
    <property type="entry name" value="ELONGATOR COMPLEX PROTEIN 1"/>
    <property type="match status" value="1"/>
</dbReference>
<comment type="caution">
    <text evidence="3">The sequence shown here is derived from an EMBL/GenBank/DDBJ whole genome shotgun (WGS) entry which is preliminary data.</text>
</comment>
<name>A0AAD3DLN3_9CHLO</name>
<keyword evidence="4" id="KW-1185">Reference proteome</keyword>
<feature type="domain" description="ELP1 first N-terminal beta-propeller" evidence="2">
    <location>
        <begin position="190"/>
        <end position="267"/>
    </location>
</feature>
<dbReference type="InterPro" id="IPR011047">
    <property type="entry name" value="Quinoprotein_ADH-like_sf"/>
</dbReference>
<dbReference type="Gene3D" id="2.130.10.10">
    <property type="entry name" value="YVTN repeat-like/Quinoprotein amine dehydrogenase"/>
    <property type="match status" value="1"/>
</dbReference>
<accession>A0AAD3DLN3</accession>
<dbReference type="GO" id="GO:0033588">
    <property type="term" value="C:elongator holoenzyme complex"/>
    <property type="evidence" value="ECO:0007669"/>
    <property type="project" value="InterPro"/>
</dbReference>
<dbReference type="Pfam" id="PF04762">
    <property type="entry name" value="Beta-prop_ELP1_1st"/>
    <property type="match status" value="2"/>
</dbReference>
<feature type="domain" description="ELP1 first N-terminal beta-propeller" evidence="2">
    <location>
        <begin position="69"/>
        <end position="165"/>
    </location>
</feature>
<dbReference type="PANTHER" id="PTHR12747:SF0">
    <property type="entry name" value="ELONGATOR COMPLEX PROTEIN 1"/>
    <property type="match status" value="1"/>
</dbReference>
<dbReference type="InterPro" id="IPR056164">
    <property type="entry name" value="Beta-prop_ELP1_1st"/>
</dbReference>
<evidence type="ECO:0000313" key="4">
    <source>
        <dbReference type="Proteomes" id="UP001054857"/>
    </source>
</evidence>
<evidence type="ECO:0000313" key="3">
    <source>
        <dbReference type="EMBL" id="GFR43052.1"/>
    </source>
</evidence>
<proteinExistence type="predicted"/>
<dbReference type="EMBL" id="BMAR01000004">
    <property type="protein sequence ID" value="GFR43052.1"/>
    <property type="molecule type" value="Genomic_DNA"/>
</dbReference>
<reference evidence="3 4" key="1">
    <citation type="journal article" date="2021" name="Sci. Rep.">
        <title>Genome sequencing of the multicellular alga Astrephomene provides insights into convergent evolution of germ-soma differentiation.</title>
        <authorList>
            <person name="Yamashita S."/>
            <person name="Yamamoto K."/>
            <person name="Matsuzaki R."/>
            <person name="Suzuki S."/>
            <person name="Yamaguchi H."/>
            <person name="Hirooka S."/>
            <person name="Minakuchi Y."/>
            <person name="Miyagishima S."/>
            <person name="Kawachi M."/>
            <person name="Toyoda A."/>
            <person name="Nozaki H."/>
        </authorList>
    </citation>
    <scope>NUCLEOTIDE SEQUENCE [LARGE SCALE GENOMIC DNA]</scope>
    <source>
        <strain evidence="3 4">NIES-4017</strain>
    </source>
</reference>
<feature type="non-terminal residue" evidence="3">
    <location>
        <position position="1"/>
    </location>
</feature>
<dbReference type="AlphaFoldDB" id="A0AAD3DLN3"/>
<dbReference type="GO" id="GO:0002926">
    <property type="term" value="P:tRNA wobble base 5-methoxycarbonylmethyl-2-thiouridinylation"/>
    <property type="evidence" value="ECO:0007669"/>
    <property type="project" value="TreeGrafter"/>
</dbReference>
<dbReference type="InterPro" id="IPR015943">
    <property type="entry name" value="WD40/YVTN_repeat-like_dom_sf"/>
</dbReference>
<evidence type="ECO:0000256" key="1">
    <source>
        <dbReference type="ARBA" id="ARBA00029535"/>
    </source>
</evidence>
<gene>
    <name evidence="3" type="ORF">Agub_g4058</name>
</gene>
<dbReference type="SUPFAM" id="SSF50998">
    <property type="entry name" value="Quinoprotein alcohol dehydrogenase-like"/>
    <property type="match status" value="1"/>
</dbReference>
<organism evidence="3 4">
    <name type="scientific">Astrephomene gubernaculifera</name>
    <dbReference type="NCBI Taxonomy" id="47775"/>
    <lineage>
        <taxon>Eukaryota</taxon>
        <taxon>Viridiplantae</taxon>
        <taxon>Chlorophyta</taxon>
        <taxon>core chlorophytes</taxon>
        <taxon>Chlorophyceae</taxon>
        <taxon>CS clade</taxon>
        <taxon>Chlamydomonadales</taxon>
        <taxon>Astrephomenaceae</taxon>
        <taxon>Astrephomene</taxon>
    </lineage>
</organism>
<dbReference type="GO" id="GO:0005829">
    <property type="term" value="C:cytosol"/>
    <property type="evidence" value="ECO:0007669"/>
    <property type="project" value="TreeGrafter"/>
</dbReference>
<protein>
    <recommendedName>
        <fullName evidence="1">Elongator complex protein 1</fullName>
    </recommendedName>
</protein>
<dbReference type="Proteomes" id="UP001054857">
    <property type="component" value="Unassembled WGS sequence"/>
</dbReference>
<dbReference type="GO" id="GO:0000049">
    <property type="term" value="F:tRNA binding"/>
    <property type="evidence" value="ECO:0007669"/>
    <property type="project" value="TreeGrafter"/>
</dbReference>
<dbReference type="InterPro" id="IPR006849">
    <property type="entry name" value="Elp1"/>
</dbReference>
<sequence>MKNLIVEREFCACLESTADGAVANFCVSATESRLYALTINGYVLCFAKDETLTPLWRYPLDPDLLPADSVAVDSHADGPGSSRSSSWVASFSHVLELDALCIATRGGAIALLHVGEGEEPHLEQVGCVDDGLSCLEWSPDGELLAALSGAGNLLVMNQAWELLYEGCALGPAAATASAQLDPALRSALFTDGRISWRGDGKFFSVVCRDLPPAAAAASPDTSAAAAAVAASLPPYRVRIWDRSSLELHAAGEAAEGLLPLPAWQPSG</sequence>
<evidence type="ECO:0000259" key="2">
    <source>
        <dbReference type="Pfam" id="PF04762"/>
    </source>
</evidence>